<dbReference type="GO" id="GO:0000813">
    <property type="term" value="C:ESCRT I complex"/>
    <property type="evidence" value="ECO:0007669"/>
    <property type="project" value="TreeGrafter"/>
</dbReference>
<name>A0A482V9W2_ASBVE</name>
<evidence type="ECO:0000256" key="1">
    <source>
        <dbReference type="ARBA" id="ARBA00004633"/>
    </source>
</evidence>
<dbReference type="PANTHER" id="PTHR13678:SF27">
    <property type="entry name" value="LD45836P"/>
    <property type="match status" value="1"/>
</dbReference>
<dbReference type="InterPro" id="IPR009851">
    <property type="entry name" value="Mod_r"/>
</dbReference>
<dbReference type="PANTHER" id="PTHR13678">
    <property type="entry name" value="VACUOLAR PROTEIN SORTING-ASSOCIATED PROTEIN 37"/>
    <property type="match status" value="1"/>
</dbReference>
<gene>
    <name evidence="10" type="ORF">BDFB_011872</name>
</gene>
<reference evidence="10 11" key="1">
    <citation type="submission" date="2017-03" db="EMBL/GenBank/DDBJ databases">
        <title>Genome of the blue death feigning beetle - Asbolus verrucosus.</title>
        <authorList>
            <person name="Rider S.D."/>
        </authorList>
    </citation>
    <scope>NUCLEOTIDE SEQUENCE [LARGE SCALE GENOMIC DNA]</scope>
    <source>
        <strain evidence="10">Butters</strain>
        <tissue evidence="10">Head and leg muscle</tissue>
    </source>
</reference>
<evidence type="ECO:0000313" key="11">
    <source>
        <dbReference type="Proteomes" id="UP000292052"/>
    </source>
</evidence>
<feature type="coiled-coil region" evidence="8">
    <location>
        <begin position="19"/>
        <end position="85"/>
    </location>
</feature>
<dbReference type="InterPro" id="IPR029012">
    <property type="entry name" value="Helix_hairpin_bin_sf"/>
</dbReference>
<dbReference type="GO" id="GO:0031902">
    <property type="term" value="C:late endosome membrane"/>
    <property type="evidence" value="ECO:0007669"/>
    <property type="project" value="UniProtKB-SubCell"/>
</dbReference>
<dbReference type="STRING" id="1661398.A0A482V9W2"/>
<comment type="caution">
    <text evidence="10">The sequence shown here is derived from an EMBL/GenBank/DDBJ whole genome shotgun (WGS) entry which is preliminary data.</text>
</comment>
<comment type="subcellular location">
    <subcellularLocation>
        <location evidence="1">Late endosome membrane</location>
        <topology evidence="1">Peripheral membrane protein</topology>
    </subcellularLocation>
</comment>
<evidence type="ECO:0000313" key="10">
    <source>
        <dbReference type="EMBL" id="RZB39986.1"/>
    </source>
</evidence>
<dbReference type="AlphaFoldDB" id="A0A482V9W2"/>
<evidence type="ECO:0000259" key="9">
    <source>
        <dbReference type="PROSITE" id="PS51314"/>
    </source>
</evidence>
<evidence type="ECO:0000256" key="4">
    <source>
        <dbReference type="ARBA" id="ARBA00022753"/>
    </source>
</evidence>
<keyword evidence="3 7" id="KW-0813">Transport</keyword>
<evidence type="ECO:0000256" key="6">
    <source>
        <dbReference type="ARBA" id="ARBA00025010"/>
    </source>
</evidence>
<comment type="function">
    <text evidence="6">Component of the ESCRT-I complex, a regulator of vesicular trafficking process. Required for the sorting of endocytic ubiquitinated cargos into multivesicular bodies. May be involved in cell growth and differentiation.</text>
</comment>
<keyword evidence="4" id="KW-0967">Endosome</keyword>
<keyword evidence="5 7" id="KW-0653">Protein transport</keyword>
<organism evidence="10 11">
    <name type="scientific">Asbolus verrucosus</name>
    <name type="common">Desert ironclad beetle</name>
    <dbReference type="NCBI Taxonomy" id="1661398"/>
    <lineage>
        <taxon>Eukaryota</taxon>
        <taxon>Metazoa</taxon>
        <taxon>Ecdysozoa</taxon>
        <taxon>Arthropoda</taxon>
        <taxon>Hexapoda</taxon>
        <taxon>Insecta</taxon>
        <taxon>Pterygota</taxon>
        <taxon>Neoptera</taxon>
        <taxon>Endopterygota</taxon>
        <taxon>Coleoptera</taxon>
        <taxon>Polyphaga</taxon>
        <taxon>Cucujiformia</taxon>
        <taxon>Tenebrionidae</taxon>
        <taxon>Pimeliinae</taxon>
        <taxon>Asbolus</taxon>
    </lineage>
</organism>
<comment type="similarity">
    <text evidence="2">Belongs to the VPS37 family.</text>
</comment>
<feature type="domain" description="VPS37 C-terminal" evidence="9">
    <location>
        <begin position="65"/>
        <end position="153"/>
    </location>
</feature>
<dbReference type="SUPFAM" id="SSF140111">
    <property type="entry name" value="Endosomal sorting complex assembly domain"/>
    <property type="match status" value="1"/>
</dbReference>
<accession>A0A482V9W2</accession>
<dbReference type="GO" id="GO:0043162">
    <property type="term" value="P:ubiquitin-dependent protein catabolic process via the multivesicular body sorting pathway"/>
    <property type="evidence" value="ECO:0007669"/>
    <property type="project" value="TreeGrafter"/>
</dbReference>
<evidence type="ECO:0000256" key="3">
    <source>
        <dbReference type="ARBA" id="ARBA00022448"/>
    </source>
</evidence>
<keyword evidence="8" id="KW-0175">Coiled coil</keyword>
<keyword evidence="11" id="KW-1185">Reference proteome</keyword>
<dbReference type="Pfam" id="PF07200">
    <property type="entry name" value="Mod_r"/>
    <property type="match status" value="1"/>
</dbReference>
<dbReference type="GO" id="GO:0006612">
    <property type="term" value="P:protein targeting to membrane"/>
    <property type="evidence" value="ECO:0007669"/>
    <property type="project" value="TreeGrafter"/>
</dbReference>
<evidence type="ECO:0000256" key="7">
    <source>
        <dbReference type="PROSITE-ProRule" id="PRU00646"/>
    </source>
</evidence>
<dbReference type="Gene3D" id="1.10.287.660">
    <property type="entry name" value="Helix hairpin bin"/>
    <property type="match status" value="1"/>
</dbReference>
<dbReference type="InterPro" id="IPR037202">
    <property type="entry name" value="ESCRT_assembly_dom"/>
</dbReference>
<dbReference type="PROSITE" id="PS51314">
    <property type="entry name" value="VPS37_C"/>
    <property type="match status" value="1"/>
</dbReference>
<protein>
    <submittedName>
        <fullName evidence="10">Mod r and/or APG6 domain containing protein</fullName>
    </submittedName>
</protein>
<sequence>MNDDEQIQNILLGLDQSYLKEIQDEKENLLASNSSLAEANLSREPELVEGREKLQELSEEAEILSKKVEEKVKELKNKTGDLSLETSLALLQTAASEMEEESDKLVKSFLENEVDIENFLDEFLAKRKKVHLRLIKAEKLSKILSRDPSLGNIPNYINAPPVNINTNYFPGVPNPSVPYPTGPIGMPMPGINFFQNQY</sequence>
<dbReference type="EMBL" id="QDEB01123554">
    <property type="protein sequence ID" value="RZB39986.1"/>
    <property type="molecule type" value="Genomic_DNA"/>
</dbReference>
<dbReference type="OrthoDB" id="10004364at2759"/>
<dbReference type="GO" id="GO:0006623">
    <property type="term" value="P:protein targeting to vacuole"/>
    <property type="evidence" value="ECO:0007669"/>
    <property type="project" value="TreeGrafter"/>
</dbReference>
<evidence type="ECO:0000256" key="2">
    <source>
        <dbReference type="ARBA" id="ARBA00007617"/>
    </source>
</evidence>
<proteinExistence type="inferred from homology"/>
<dbReference type="Proteomes" id="UP000292052">
    <property type="component" value="Unassembled WGS sequence"/>
</dbReference>
<evidence type="ECO:0000256" key="8">
    <source>
        <dbReference type="SAM" id="Coils"/>
    </source>
</evidence>
<evidence type="ECO:0000256" key="5">
    <source>
        <dbReference type="ARBA" id="ARBA00022927"/>
    </source>
</evidence>